<evidence type="ECO:0000313" key="4">
    <source>
        <dbReference type="EMBL" id="GAA0150859.1"/>
    </source>
</evidence>
<dbReference type="Proteomes" id="UP001454036">
    <property type="component" value="Unassembled WGS sequence"/>
</dbReference>
<comment type="caution">
    <text evidence="3">The sequence shown here is derived from an EMBL/GenBank/DDBJ whole genome shotgun (WGS) entry which is preliminary data.</text>
</comment>
<reference evidence="3 5" key="1">
    <citation type="submission" date="2024-01" db="EMBL/GenBank/DDBJ databases">
        <title>The complete chloroplast genome sequence of Lithospermum erythrorhizon: insights into the phylogenetic relationship among Boraginaceae species and the maternal lineages of purple gromwells.</title>
        <authorList>
            <person name="Okada T."/>
            <person name="Watanabe K."/>
        </authorList>
    </citation>
    <scope>NUCLEOTIDE SEQUENCE [LARGE SCALE GENOMIC DNA]</scope>
</reference>
<feature type="region of interest" description="Disordered" evidence="1">
    <location>
        <begin position="112"/>
        <end position="195"/>
    </location>
</feature>
<feature type="region of interest" description="Disordered" evidence="1">
    <location>
        <begin position="239"/>
        <end position="260"/>
    </location>
</feature>
<evidence type="ECO:0000256" key="1">
    <source>
        <dbReference type="SAM" id="MobiDB-lite"/>
    </source>
</evidence>
<accession>A0AAV3P731</accession>
<feature type="signal peptide" evidence="2">
    <location>
        <begin position="1"/>
        <end position="21"/>
    </location>
</feature>
<feature type="chain" id="PRO_5044714416" evidence="2">
    <location>
        <begin position="22"/>
        <end position="260"/>
    </location>
</feature>
<name>A0AAV3P731_LITER</name>
<evidence type="ECO:0000313" key="5">
    <source>
        <dbReference type="Proteomes" id="UP001454036"/>
    </source>
</evidence>
<keyword evidence="5" id="KW-1185">Reference proteome</keyword>
<gene>
    <name evidence="3" type="ORF">LIER_42933</name>
    <name evidence="4" type="ORF">LIER_43120</name>
</gene>
<sequence length="260" mass="25744">MAEWKCILMIVALLCIGFSSAHDDDVKPEVHVSETMEPKLTARLLKDSYIHPTDLGGGSGYGYIRWGGSGGGIGQGWGSGGAFGYGQGGGWGSGSGRAPGYGQGGGWGSGSGGAPGYGQGSGWGSGSGGTPGYSQGSGWGSGGTPELGQGGGWGSESTPGFGQGGVWGSGQGGGWGSSGSPGFGQRGGQFGFGGGGSIGFIPPFTPGIPMLGIQEPFHCKPASCLSGVPCPNKFLIYPTQNNDHKPSIKKEEAMAPSPST</sequence>
<keyword evidence="2" id="KW-0732">Signal</keyword>
<feature type="compositionally biased region" description="Gly residues" evidence="1">
    <location>
        <begin position="112"/>
        <end position="154"/>
    </location>
</feature>
<evidence type="ECO:0000313" key="3">
    <source>
        <dbReference type="EMBL" id="GAA0146998.1"/>
    </source>
</evidence>
<feature type="compositionally biased region" description="Basic and acidic residues" evidence="1">
    <location>
        <begin position="242"/>
        <end position="253"/>
    </location>
</feature>
<evidence type="ECO:0000256" key="2">
    <source>
        <dbReference type="SAM" id="SignalP"/>
    </source>
</evidence>
<dbReference type="AlphaFoldDB" id="A0AAV3P731"/>
<dbReference type="EMBL" id="BAABME010031761">
    <property type="protein sequence ID" value="GAA0146998.1"/>
    <property type="molecule type" value="Genomic_DNA"/>
</dbReference>
<proteinExistence type="predicted"/>
<protein>
    <submittedName>
        <fullName evidence="3">Uncharacterized protein</fullName>
    </submittedName>
</protein>
<feature type="compositionally biased region" description="Gly residues" evidence="1">
    <location>
        <begin position="161"/>
        <end position="195"/>
    </location>
</feature>
<dbReference type="EMBL" id="BAABME010032826">
    <property type="protein sequence ID" value="GAA0150859.1"/>
    <property type="molecule type" value="Genomic_DNA"/>
</dbReference>
<organism evidence="3 5">
    <name type="scientific">Lithospermum erythrorhizon</name>
    <name type="common">Purple gromwell</name>
    <name type="synonym">Lithospermum officinale var. erythrorhizon</name>
    <dbReference type="NCBI Taxonomy" id="34254"/>
    <lineage>
        <taxon>Eukaryota</taxon>
        <taxon>Viridiplantae</taxon>
        <taxon>Streptophyta</taxon>
        <taxon>Embryophyta</taxon>
        <taxon>Tracheophyta</taxon>
        <taxon>Spermatophyta</taxon>
        <taxon>Magnoliopsida</taxon>
        <taxon>eudicotyledons</taxon>
        <taxon>Gunneridae</taxon>
        <taxon>Pentapetalae</taxon>
        <taxon>asterids</taxon>
        <taxon>lamiids</taxon>
        <taxon>Boraginales</taxon>
        <taxon>Boraginaceae</taxon>
        <taxon>Boraginoideae</taxon>
        <taxon>Lithospermeae</taxon>
        <taxon>Lithospermum</taxon>
    </lineage>
</organism>